<sequence length="288" mass="32210">MAEIGGAVIGGAAGITAAAYTHASNFSARHDQCHDSQSLETQRLAQGFEMAYREGNIADEDYGKFLEMKDVAIKSAREYRKSIREYKDTNPLKIAAKQTKKREVRKKKDQIRAANHDLLDHYYDSTSGESDATSMTATNGSPPGSGLESENIREWAHGITDRPTTNHDSWHSRIRQARNDLEVIHSEAADSFKLVANGAGGHILPIQCETQAIKFAREAEEYDEESDIMLAIEAYSKSLSWLDKCKETSREDENGRRYLERIENVALVFKERISALREGQGGNLIVLE</sequence>
<dbReference type="OrthoDB" id="3057786at2759"/>
<evidence type="ECO:0000313" key="3">
    <source>
        <dbReference type="Proteomes" id="UP000467700"/>
    </source>
</evidence>
<feature type="compositionally biased region" description="Polar residues" evidence="1">
    <location>
        <begin position="124"/>
        <end position="142"/>
    </location>
</feature>
<gene>
    <name evidence="2" type="ORF">AAE3_LOCUS7188</name>
</gene>
<dbReference type="Proteomes" id="UP000467700">
    <property type="component" value="Unassembled WGS sequence"/>
</dbReference>
<dbReference type="AlphaFoldDB" id="A0A8S0W095"/>
<name>A0A8S0W095_CYCAE</name>
<keyword evidence="3" id="KW-1185">Reference proteome</keyword>
<protein>
    <submittedName>
        <fullName evidence="2">Uncharacterized protein</fullName>
    </submittedName>
</protein>
<evidence type="ECO:0000313" key="2">
    <source>
        <dbReference type="EMBL" id="CAA7264955.1"/>
    </source>
</evidence>
<dbReference type="Gene3D" id="1.20.58.80">
    <property type="entry name" value="Phosphotransferase system, lactose/cellobiose-type IIA subunit"/>
    <property type="match status" value="1"/>
</dbReference>
<organism evidence="2 3">
    <name type="scientific">Cyclocybe aegerita</name>
    <name type="common">Black poplar mushroom</name>
    <name type="synonym">Agrocybe aegerita</name>
    <dbReference type="NCBI Taxonomy" id="1973307"/>
    <lineage>
        <taxon>Eukaryota</taxon>
        <taxon>Fungi</taxon>
        <taxon>Dikarya</taxon>
        <taxon>Basidiomycota</taxon>
        <taxon>Agaricomycotina</taxon>
        <taxon>Agaricomycetes</taxon>
        <taxon>Agaricomycetidae</taxon>
        <taxon>Agaricales</taxon>
        <taxon>Agaricineae</taxon>
        <taxon>Bolbitiaceae</taxon>
        <taxon>Cyclocybe</taxon>
    </lineage>
</organism>
<dbReference type="EMBL" id="CACVBS010000046">
    <property type="protein sequence ID" value="CAA7264955.1"/>
    <property type="molecule type" value="Genomic_DNA"/>
</dbReference>
<accession>A0A8S0W095</accession>
<proteinExistence type="predicted"/>
<reference evidence="2 3" key="1">
    <citation type="submission" date="2020-01" db="EMBL/GenBank/DDBJ databases">
        <authorList>
            <person name="Gupta K D."/>
        </authorList>
    </citation>
    <scope>NUCLEOTIDE SEQUENCE [LARGE SCALE GENOMIC DNA]</scope>
</reference>
<feature type="region of interest" description="Disordered" evidence="1">
    <location>
        <begin position="122"/>
        <end position="149"/>
    </location>
</feature>
<evidence type="ECO:0000256" key="1">
    <source>
        <dbReference type="SAM" id="MobiDB-lite"/>
    </source>
</evidence>
<comment type="caution">
    <text evidence="2">The sequence shown here is derived from an EMBL/GenBank/DDBJ whole genome shotgun (WGS) entry which is preliminary data.</text>
</comment>